<keyword evidence="3 5" id="KW-1133">Transmembrane helix</keyword>
<gene>
    <name evidence="8" type="primary">LOC111020551</name>
</gene>
<comment type="subcellular location">
    <subcellularLocation>
        <location evidence="1">Membrane</location>
        <topology evidence="1">Single-pass membrane protein</topology>
    </subcellularLocation>
</comment>
<reference evidence="8" key="1">
    <citation type="submission" date="2025-08" db="UniProtKB">
        <authorList>
            <consortium name="RefSeq"/>
        </authorList>
    </citation>
    <scope>IDENTIFICATION</scope>
    <source>
        <strain evidence="8">OHB3-1</strain>
    </source>
</reference>
<organism evidence="7 8">
    <name type="scientific">Momordica charantia</name>
    <name type="common">Bitter gourd</name>
    <name type="synonym">Balsam pear</name>
    <dbReference type="NCBI Taxonomy" id="3673"/>
    <lineage>
        <taxon>Eukaryota</taxon>
        <taxon>Viridiplantae</taxon>
        <taxon>Streptophyta</taxon>
        <taxon>Embryophyta</taxon>
        <taxon>Tracheophyta</taxon>
        <taxon>Spermatophyta</taxon>
        <taxon>Magnoliopsida</taxon>
        <taxon>eudicotyledons</taxon>
        <taxon>Gunneridae</taxon>
        <taxon>Pentapetalae</taxon>
        <taxon>rosids</taxon>
        <taxon>fabids</taxon>
        <taxon>Cucurbitales</taxon>
        <taxon>Cucurbitaceae</taxon>
        <taxon>Momordiceae</taxon>
        <taxon>Momordica</taxon>
    </lineage>
</organism>
<keyword evidence="7" id="KW-1185">Reference proteome</keyword>
<keyword evidence="4 5" id="KW-0472">Membrane</keyword>
<evidence type="ECO:0000256" key="1">
    <source>
        <dbReference type="ARBA" id="ARBA00004167"/>
    </source>
</evidence>
<evidence type="ECO:0000256" key="4">
    <source>
        <dbReference type="ARBA" id="ARBA00023136"/>
    </source>
</evidence>
<sequence length="196" mass="21820">MAGPPQPPPSGRSRVLRCVALVLLALIVLVGLAVLIIWLTVRPKRLSYTVESASVQNFDLSNTQLNASFNFRVRAYNPNSRVSVYYDKILVTVGFGDQDLAYGTINPFYQPHKGVTRLDINPAAQNVPLYNSVSKDLGLEKAAGEMDLDLWIKAKIRFKVGIWKSGHQTLRIHCSPVIIYLSKSKPFNETTCFAEV</sequence>
<dbReference type="Gene3D" id="2.60.40.1820">
    <property type="match status" value="1"/>
</dbReference>
<accession>A0A6J1DHJ8</accession>
<evidence type="ECO:0000256" key="2">
    <source>
        <dbReference type="ARBA" id="ARBA00022692"/>
    </source>
</evidence>
<evidence type="ECO:0000313" key="8">
    <source>
        <dbReference type="RefSeq" id="XP_022152939.1"/>
    </source>
</evidence>
<dbReference type="SUPFAM" id="SSF117070">
    <property type="entry name" value="LEA14-like"/>
    <property type="match status" value="1"/>
</dbReference>
<dbReference type="Proteomes" id="UP000504603">
    <property type="component" value="Unplaced"/>
</dbReference>
<dbReference type="OrthoDB" id="669838at2759"/>
<dbReference type="PANTHER" id="PTHR31234">
    <property type="entry name" value="LATE EMBRYOGENESIS ABUNDANT (LEA) HYDROXYPROLINE-RICH GLYCOPROTEIN FAMILY"/>
    <property type="match status" value="1"/>
</dbReference>
<feature type="transmembrane region" description="Helical" evidence="5">
    <location>
        <begin position="20"/>
        <end position="41"/>
    </location>
</feature>
<feature type="domain" description="Late embryogenesis abundant protein LEA-2 subgroup" evidence="6">
    <location>
        <begin position="73"/>
        <end position="171"/>
    </location>
</feature>
<dbReference type="GO" id="GO:0098542">
    <property type="term" value="P:defense response to other organism"/>
    <property type="evidence" value="ECO:0007669"/>
    <property type="project" value="InterPro"/>
</dbReference>
<dbReference type="Pfam" id="PF03168">
    <property type="entry name" value="LEA_2"/>
    <property type="match status" value="1"/>
</dbReference>
<dbReference type="GeneID" id="111020551"/>
<keyword evidence="2 5" id="KW-0812">Transmembrane</keyword>
<dbReference type="InterPro" id="IPR004864">
    <property type="entry name" value="LEA_2"/>
</dbReference>
<dbReference type="PANTHER" id="PTHR31234:SF39">
    <property type="entry name" value="HARPIN-INDUCED PROTEIN 1 CONTAINING PROTEIN, EXPRESSED"/>
    <property type="match status" value="1"/>
</dbReference>
<protein>
    <submittedName>
        <fullName evidence="8">Uncharacterized protein At1g08160</fullName>
    </submittedName>
</protein>
<evidence type="ECO:0000256" key="5">
    <source>
        <dbReference type="SAM" id="Phobius"/>
    </source>
</evidence>
<name>A0A6J1DHJ8_MOMCH</name>
<dbReference type="AlphaFoldDB" id="A0A6J1DHJ8"/>
<dbReference type="GO" id="GO:0005886">
    <property type="term" value="C:plasma membrane"/>
    <property type="evidence" value="ECO:0007669"/>
    <property type="project" value="TreeGrafter"/>
</dbReference>
<dbReference type="InterPro" id="IPR044839">
    <property type="entry name" value="NDR1-like"/>
</dbReference>
<evidence type="ECO:0000313" key="7">
    <source>
        <dbReference type="Proteomes" id="UP000504603"/>
    </source>
</evidence>
<evidence type="ECO:0000256" key="3">
    <source>
        <dbReference type="ARBA" id="ARBA00022989"/>
    </source>
</evidence>
<proteinExistence type="predicted"/>
<dbReference type="RefSeq" id="XP_022152939.1">
    <property type="nucleotide sequence ID" value="XM_022297247.1"/>
</dbReference>
<dbReference type="KEGG" id="mcha:111020551"/>
<evidence type="ECO:0000259" key="6">
    <source>
        <dbReference type="Pfam" id="PF03168"/>
    </source>
</evidence>